<keyword evidence="3" id="KW-1185">Reference proteome</keyword>
<evidence type="ECO:0000313" key="3">
    <source>
        <dbReference type="Proteomes" id="UP000661918"/>
    </source>
</evidence>
<dbReference type="RefSeq" id="WP_188903898.1">
    <property type="nucleotide sequence ID" value="NZ_BMOM01000014.1"/>
</dbReference>
<comment type="caution">
    <text evidence="2">The sequence shown here is derived from an EMBL/GenBank/DDBJ whole genome shotgun (WGS) entry which is preliminary data.</text>
</comment>
<dbReference type="EMBL" id="BMOM01000014">
    <property type="protein sequence ID" value="GGM11008.1"/>
    <property type="molecule type" value="Genomic_DNA"/>
</dbReference>
<dbReference type="SUPFAM" id="SSF51182">
    <property type="entry name" value="RmlC-like cupins"/>
    <property type="match status" value="1"/>
</dbReference>
<dbReference type="InterPro" id="IPR014710">
    <property type="entry name" value="RmlC-like_jellyroll"/>
</dbReference>
<feature type="domain" description="Cupin type-2" evidence="1">
    <location>
        <begin position="39"/>
        <end position="95"/>
    </location>
</feature>
<dbReference type="Pfam" id="PF07883">
    <property type="entry name" value="Cupin_2"/>
    <property type="match status" value="1"/>
</dbReference>
<dbReference type="GO" id="GO:0016853">
    <property type="term" value="F:isomerase activity"/>
    <property type="evidence" value="ECO:0007669"/>
    <property type="project" value="UniProtKB-KW"/>
</dbReference>
<dbReference type="Gene3D" id="2.60.120.10">
    <property type="entry name" value="Jelly Rolls"/>
    <property type="match status" value="1"/>
</dbReference>
<gene>
    <name evidence="2" type="ORF">GCM10010841_19380</name>
</gene>
<dbReference type="PANTHER" id="PTHR36114:SF1">
    <property type="entry name" value="16.7 KDA PROTEIN IN WHIE LOCUS"/>
    <property type="match status" value="1"/>
</dbReference>
<dbReference type="InterPro" id="IPR052044">
    <property type="entry name" value="PKS_Associated_Protein"/>
</dbReference>
<organism evidence="2 3">
    <name type="scientific">Deinococcus aerophilus</name>
    <dbReference type="NCBI Taxonomy" id="522488"/>
    <lineage>
        <taxon>Bacteria</taxon>
        <taxon>Thermotogati</taxon>
        <taxon>Deinococcota</taxon>
        <taxon>Deinococci</taxon>
        <taxon>Deinococcales</taxon>
        <taxon>Deinococcaceae</taxon>
        <taxon>Deinococcus</taxon>
    </lineage>
</organism>
<dbReference type="PANTHER" id="PTHR36114">
    <property type="entry name" value="16.7 KDA PROTEIN IN WHIE LOCUS"/>
    <property type="match status" value="1"/>
</dbReference>
<keyword evidence="2" id="KW-0413">Isomerase</keyword>
<sequence length="123" mass="14006">MSVPATVNLPEKFGQFTERWQPRIVAELNGQHVKIARIAGEFEWHAHEQEDELFMVVRGVLRLKFRDGEAVVNEGELIVVPRGVEHLPVAETEETWIMMFEPAGTLNTGNVVSERTVSELQRL</sequence>
<proteinExistence type="predicted"/>
<dbReference type="InterPro" id="IPR011051">
    <property type="entry name" value="RmlC_Cupin_sf"/>
</dbReference>
<name>A0ABQ2GSB4_9DEIO</name>
<dbReference type="CDD" id="cd02226">
    <property type="entry name" value="cupin_YdbB-like"/>
    <property type="match status" value="1"/>
</dbReference>
<reference evidence="3" key="1">
    <citation type="journal article" date="2019" name="Int. J. Syst. Evol. Microbiol.">
        <title>The Global Catalogue of Microorganisms (GCM) 10K type strain sequencing project: providing services to taxonomists for standard genome sequencing and annotation.</title>
        <authorList>
            <consortium name="The Broad Institute Genomics Platform"/>
            <consortium name="The Broad Institute Genome Sequencing Center for Infectious Disease"/>
            <person name="Wu L."/>
            <person name="Ma J."/>
        </authorList>
    </citation>
    <scope>NUCLEOTIDE SEQUENCE [LARGE SCALE GENOMIC DNA]</scope>
    <source>
        <strain evidence="3">JCM 15443</strain>
    </source>
</reference>
<dbReference type="Proteomes" id="UP000661918">
    <property type="component" value="Unassembled WGS sequence"/>
</dbReference>
<evidence type="ECO:0000259" key="1">
    <source>
        <dbReference type="Pfam" id="PF07883"/>
    </source>
</evidence>
<dbReference type="InterPro" id="IPR013096">
    <property type="entry name" value="Cupin_2"/>
</dbReference>
<protein>
    <submittedName>
        <fullName evidence="2">Mannose-6-phosphate isomerase</fullName>
    </submittedName>
</protein>
<accession>A0ABQ2GSB4</accession>
<evidence type="ECO:0000313" key="2">
    <source>
        <dbReference type="EMBL" id="GGM11008.1"/>
    </source>
</evidence>